<evidence type="ECO:0000313" key="2">
    <source>
        <dbReference type="Proteomes" id="UP000077381"/>
    </source>
</evidence>
<dbReference type="SFLD" id="SFLDG01129">
    <property type="entry name" value="C1.5:_HAD__Beta-PGM__Phosphata"/>
    <property type="match status" value="1"/>
</dbReference>
<dbReference type="Proteomes" id="UP000077381">
    <property type="component" value="Unassembled WGS sequence"/>
</dbReference>
<dbReference type="Gene3D" id="3.40.50.1000">
    <property type="entry name" value="HAD superfamily/HAD-like"/>
    <property type="match status" value="1"/>
</dbReference>
<dbReference type="InterPro" id="IPR051806">
    <property type="entry name" value="HAD-like_SPP"/>
</dbReference>
<dbReference type="InterPro" id="IPR036412">
    <property type="entry name" value="HAD-like_sf"/>
</dbReference>
<reference evidence="1 2" key="1">
    <citation type="submission" date="2015-12" db="EMBL/GenBank/DDBJ databases">
        <title>Genome sequence of Streptomyces sp. G25.</title>
        <authorList>
            <person name="Poehlein A."/>
            <person name="Roettig A."/>
            <person name="Hiessl S."/>
            <person name="Hauschild P."/>
            <person name="Schauer J."/>
            <person name="Madkour M.H."/>
            <person name="Al-Ansari A.M."/>
            <person name="Almakishah N.H."/>
            <person name="Steinbuechel A."/>
            <person name="Daniel R."/>
        </authorList>
    </citation>
    <scope>NUCLEOTIDE SEQUENCE [LARGE SCALE GENOMIC DNA]</scope>
    <source>
        <strain evidence="2">G25(2015)</strain>
    </source>
</reference>
<dbReference type="AlphaFoldDB" id="A0A177HRH7"/>
<dbReference type="PATRIC" id="fig|1716141.3.peg.3880"/>
<dbReference type="STRING" id="1716141.STSP_36940"/>
<evidence type="ECO:0000313" key="1">
    <source>
        <dbReference type="EMBL" id="OAH13047.1"/>
    </source>
</evidence>
<proteinExistence type="predicted"/>
<dbReference type="InterPro" id="IPR006439">
    <property type="entry name" value="HAD-SF_hydro_IA"/>
</dbReference>
<dbReference type="OrthoDB" id="9800058at2"/>
<dbReference type="EMBL" id="LOHS01000084">
    <property type="protein sequence ID" value="OAH13047.1"/>
    <property type="molecule type" value="Genomic_DNA"/>
</dbReference>
<dbReference type="SFLD" id="SFLDS00003">
    <property type="entry name" value="Haloacid_Dehalogenase"/>
    <property type="match status" value="1"/>
</dbReference>
<keyword evidence="1" id="KW-0378">Hydrolase</keyword>
<dbReference type="SUPFAM" id="SSF56784">
    <property type="entry name" value="HAD-like"/>
    <property type="match status" value="1"/>
</dbReference>
<dbReference type="InterPro" id="IPR023214">
    <property type="entry name" value="HAD_sf"/>
</dbReference>
<name>A0A177HRH7_9ACTN</name>
<dbReference type="Gene3D" id="1.10.150.240">
    <property type="entry name" value="Putative phosphatase, domain 2"/>
    <property type="match status" value="1"/>
</dbReference>
<dbReference type="InterPro" id="IPR023198">
    <property type="entry name" value="PGP-like_dom2"/>
</dbReference>
<dbReference type="PANTHER" id="PTHR43481">
    <property type="entry name" value="FRUCTOSE-1-PHOSPHATE PHOSPHATASE"/>
    <property type="match status" value="1"/>
</dbReference>
<dbReference type="GO" id="GO:0050308">
    <property type="term" value="F:sugar-phosphatase activity"/>
    <property type="evidence" value="ECO:0007669"/>
    <property type="project" value="UniProtKB-EC"/>
</dbReference>
<accession>A0A177HRH7</accession>
<gene>
    <name evidence="1" type="primary">yfbT_2</name>
    <name evidence="1" type="ORF">STSP_36940</name>
</gene>
<dbReference type="Pfam" id="PF00702">
    <property type="entry name" value="Hydrolase"/>
    <property type="match status" value="1"/>
</dbReference>
<organism evidence="1 2">
    <name type="scientific">Streptomyces jeddahensis</name>
    <dbReference type="NCBI Taxonomy" id="1716141"/>
    <lineage>
        <taxon>Bacteria</taxon>
        <taxon>Bacillati</taxon>
        <taxon>Actinomycetota</taxon>
        <taxon>Actinomycetes</taxon>
        <taxon>Kitasatosporales</taxon>
        <taxon>Streptomycetaceae</taxon>
        <taxon>Streptomyces</taxon>
    </lineage>
</organism>
<dbReference type="EC" id="3.1.3.23" evidence="1"/>
<dbReference type="NCBIfam" id="TIGR01509">
    <property type="entry name" value="HAD-SF-IA-v3"/>
    <property type="match status" value="1"/>
</dbReference>
<protein>
    <submittedName>
        <fullName evidence="1">Sugar phosphatase YfbT</fullName>
        <ecNumber evidence="1">3.1.3.23</ecNumber>
    </submittedName>
</protein>
<sequence>MRIMTVSAVLFDVDGVLLDSTAAHRRIWNAWSQSRGLDAEKVWSLTHGRRPEDTVGLAAPHLDPAAERLVLDQLLHQELDAFPAVENAAWLLAGLPRNAWAIVTSGDRTSVHARFAVVGLPLPTVQIFGSDVTEAKPAPECYVLAAAALGVEPSMCLVVEDSPAGVAAGKAAGCQVAGLTTTHAAADLQPADLVFTSLAETADYLAKSGLFVDR</sequence>
<keyword evidence="2" id="KW-1185">Reference proteome</keyword>
<dbReference type="PANTHER" id="PTHR43481:SF4">
    <property type="entry name" value="GLYCEROL-1-PHOSPHATE PHOSPHOHYDROLASE 1-RELATED"/>
    <property type="match status" value="1"/>
</dbReference>
<comment type="caution">
    <text evidence="1">The sequence shown here is derived from an EMBL/GenBank/DDBJ whole genome shotgun (WGS) entry which is preliminary data.</text>
</comment>